<name>A0A8B8AHA3_CRAVI</name>
<dbReference type="KEGG" id="cvn:111102195"/>
<keyword evidence="1" id="KW-0812">Transmembrane</keyword>
<dbReference type="OrthoDB" id="6202893at2759"/>
<gene>
    <name evidence="3" type="primary">LOC111102195</name>
</gene>
<keyword evidence="1" id="KW-1133">Transmembrane helix</keyword>
<feature type="transmembrane region" description="Helical" evidence="1">
    <location>
        <begin position="169"/>
        <end position="192"/>
    </location>
</feature>
<evidence type="ECO:0000313" key="3">
    <source>
        <dbReference type="RefSeq" id="XP_022290555.1"/>
    </source>
</evidence>
<evidence type="ECO:0000313" key="2">
    <source>
        <dbReference type="Proteomes" id="UP000694844"/>
    </source>
</evidence>
<reference evidence="3" key="1">
    <citation type="submission" date="2025-08" db="UniProtKB">
        <authorList>
            <consortium name="RefSeq"/>
        </authorList>
    </citation>
    <scope>IDENTIFICATION</scope>
    <source>
        <tissue evidence="3">Whole sample</tissue>
    </source>
</reference>
<dbReference type="GeneID" id="111102195"/>
<organism evidence="2 3">
    <name type="scientific">Crassostrea virginica</name>
    <name type="common">Eastern oyster</name>
    <dbReference type="NCBI Taxonomy" id="6565"/>
    <lineage>
        <taxon>Eukaryota</taxon>
        <taxon>Metazoa</taxon>
        <taxon>Spiralia</taxon>
        <taxon>Lophotrochozoa</taxon>
        <taxon>Mollusca</taxon>
        <taxon>Bivalvia</taxon>
        <taxon>Autobranchia</taxon>
        <taxon>Pteriomorphia</taxon>
        <taxon>Ostreida</taxon>
        <taxon>Ostreoidea</taxon>
        <taxon>Ostreidae</taxon>
        <taxon>Crassostrea</taxon>
    </lineage>
</organism>
<accession>A0A8B8AHA3</accession>
<keyword evidence="2" id="KW-1185">Reference proteome</keyword>
<sequence length="201" mass="23146">MRSKISFKWSNISIQAVQHLLKRYSIHVKDMGRVNGCPRNSTDVVTASSRLGCGTDDYGNSQYMCLPNVQKTSLVEFCYGDVMGMQEKGNCLEVSELEGDLFLQRCTNFENGCPDEHFKSTDFYKYPACQMVDLVHNCYRLEPTCPGNKMNAEIEVHGSNNHLIDITIFWIYLGIVLLVIFIIIFGLSYWRIKNVRTYNRR</sequence>
<keyword evidence="1" id="KW-0472">Membrane</keyword>
<dbReference type="RefSeq" id="XP_022290555.1">
    <property type="nucleotide sequence ID" value="XM_022434847.1"/>
</dbReference>
<dbReference type="Proteomes" id="UP000694844">
    <property type="component" value="Chromosome 6"/>
</dbReference>
<proteinExistence type="predicted"/>
<dbReference type="AlphaFoldDB" id="A0A8B8AHA3"/>
<evidence type="ECO:0000256" key="1">
    <source>
        <dbReference type="SAM" id="Phobius"/>
    </source>
</evidence>
<protein>
    <submittedName>
        <fullName evidence="3">Uncharacterized protein LOC111102195</fullName>
    </submittedName>
</protein>